<protein>
    <recommendedName>
        <fullName evidence="4">AB hydrolase-1 domain-containing protein</fullName>
    </recommendedName>
</protein>
<keyword evidence="1" id="KW-1133">Transmembrane helix</keyword>
<accession>A0A4S4LNK0</accession>
<feature type="transmembrane region" description="Helical" evidence="1">
    <location>
        <begin position="44"/>
        <end position="62"/>
    </location>
</feature>
<reference evidence="2 3" key="1">
    <citation type="submission" date="2019-02" db="EMBL/GenBank/DDBJ databases">
        <title>Genome sequencing of the rare red list fungi Bondarzewia mesenterica.</title>
        <authorList>
            <person name="Buettner E."/>
            <person name="Kellner H."/>
        </authorList>
    </citation>
    <scope>NUCLEOTIDE SEQUENCE [LARGE SCALE GENOMIC DNA]</scope>
    <source>
        <strain evidence="2 3">DSM 108281</strain>
    </source>
</reference>
<sequence length="457" mass="53418">MIGRSIPELVFIRLSIISLRLIFPLSIVYLAASYHERRLLLSPYLALYALTEILFYTCVFFPRRLLMQKAAQHPFRMSQTERRELFDKCAKIMSARSMERWFSQTSSRVTRDNVTDWLLWALFSTHSGEILNEWQEELDHYTTVFAEVLGYPLERGSNTDLKTMRLTLDPVVMIHRPLLWYMIVGLVDTLTSYSLFTHGFQHFNTRKCFSAFPPRSILSLLSRTSIDPDIPYWYRPHRSASKLPILFIHGIGIGLWPYISFLSDVIKRDPDVGILVLEILPISMHITSPPIGRKAMCAAIERIMDAHSLPRVVVASHSYATLFVDPIPFLLHHPSVAYNFVYRAPRQANEWQLWYFASRDPDIAHALARHFFWFENLLWKEELHGRKVVVSLAENDQIVDAGEVRRYLTGEDESKERWTKDDLEVLFHPSLDHASVFDIRERWMVLIEVLHRLVEDS</sequence>
<evidence type="ECO:0008006" key="4">
    <source>
        <dbReference type="Google" id="ProtNLM"/>
    </source>
</evidence>
<dbReference type="OrthoDB" id="6431331at2759"/>
<dbReference type="Proteomes" id="UP000310158">
    <property type="component" value="Unassembled WGS sequence"/>
</dbReference>
<dbReference type="PANTHER" id="PTHR37471">
    <property type="entry name" value="UNNAMED PRODUCT"/>
    <property type="match status" value="1"/>
</dbReference>
<dbReference type="PANTHER" id="PTHR37471:SF1">
    <property type="entry name" value="AB HYDROLASE-1 DOMAIN-CONTAINING PROTEIN"/>
    <property type="match status" value="1"/>
</dbReference>
<organism evidence="2 3">
    <name type="scientific">Bondarzewia mesenterica</name>
    <dbReference type="NCBI Taxonomy" id="1095465"/>
    <lineage>
        <taxon>Eukaryota</taxon>
        <taxon>Fungi</taxon>
        <taxon>Dikarya</taxon>
        <taxon>Basidiomycota</taxon>
        <taxon>Agaricomycotina</taxon>
        <taxon>Agaricomycetes</taxon>
        <taxon>Russulales</taxon>
        <taxon>Bondarzewiaceae</taxon>
        <taxon>Bondarzewia</taxon>
    </lineage>
</organism>
<dbReference type="InterPro" id="IPR029058">
    <property type="entry name" value="AB_hydrolase_fold"/>
</dbReference>
<dbReference type="SUPFAM" id="SSF53474">
    <property type="entry name" value="alpha/beta-Hydrolases"/>
    <property type="match status" value="1"/>
</dbReference>
<dbReference type="EMBL" id="SGPL01000322">
    <property type="protein sequence ID" value="THH13832.1"/>
    <property type="molecule type" value="Genomic_DNA"/>
</dbReference>
<evidence type="ECO:0000313" key="2">
    <source>
        <dbReference type="EMBL" id="THH13832.1"/>
    </source>
</evidence>
<evidence type="ECO:0000313" key="3">
    <source>
        <dbReference type="Proteomes" id="UP000310158"/>
    </source>
</evidence>
<keyword evidence="1" id="KW-0472">Membrane</keyword>
<keyword evidence="3" id="KW-1185">Reference proteome</keyword>
<proteinExistence type="predicted"/>
<dbReference type="AlphaFoldDB" id="A0A4S4LNK0"/>
<comment type="caution">
    <text evidence="2">The sequence shown here is derived from an EMBL/GenBank/DDBJ whole genome shotgun (WGS) entry which is preliminary data.</text>
</comment>
<evidence type="ECO:0000256" key="1">
    <source>
        <dbReference type="SAM" id="Phobius"/>
    </source>
</evidence>
<keyword evidence="1" id="KW-0812">Transmembrane</keyword>
<gene>
    <name evidence="2" type="ORF">EW146_g6434</name>
</gene>
<name>A0A4S4LNK0_9AGAM</name>
<feature type="transmembrane region" description="Helical" evidence="1">
    <location>
        <begin position="12"/>
        <end position="32"/>
    </location>
</feature>